<feature type="transmembrane region" description="Helical" evidence="1">
    <location>
        <begin position="252"/>
        <end position="282"/>
    </location>
</feature>
<protein>
    <recommendedName>
        <fullName evidence="4">DUF2267 domain-containing protein</fullName>
    </recommendedName>
</protein>
<gene>
    <name evidence="2" type="ORF">BJP25_18490</name>
</gene>
<feature type="transmembrane region" description="Helical" evidence="1">
    <location>
        <begin position="213"/>
        <end position="232"/>
    </location>
</feature>
<reference evidence="2 3" key="1">
    <citation type="submission" date="2016-10" db="EMBL/GenBank/DDBJ databases">
        <title>The Draft Genome Sequence of Actinokineospora bangkokensis 44EHWT reveals the biosynthetic pathway of antifungal compounds Thailandins with unusual extender unit butylmalonyl-CoA.</title>
        <authorList>
            <person name="Greule A."/>
            <person name="Intra B."/>
            <person name="Flemming S."/>
            <person name="Rommel M.G."/>
            <person name="Panbangred W."/>
            <person name="Bechthold A."/>
        </authorList>
    </citation>
    <scope>NUCLEOTIDE SEQUENCE [LARGE SCALE GENOMIC DNA]</scope>
    <source>
        <strain evidence="2 3">44EHW</strain>
    </source>
</reference>
<evidence type="ECO:0008006" key="4">
    <source>
        <dbReference type="Google" id="ProtNLM"/>
    </source>
</evidence>
<dbReference type="RefSeq" id="WP_075975224.1">
    <property type="nucleotide sequence ID" value="NZ_MKQR01000013.1"/>
</dbReference>
<dbReference type="AlphaFoldDB" id="A0A1Q9LLS9"/>
<dbReference type="EMBL" id="MKQR01000013">
    <property type="protein sequence ID" value="OLR92959.1"/>
    <property type="molecule type" value="Genomic_DNA"/>
</dbReference>
<keyword evidence="1" id="KW-0472">Membrane</keyword>
<dbReference type="Proteomes" id="UP000186040">
    <property type="component" value="Unassembled WGS sequence"/>
</dbReference>
<keyword evidence="3" id="KW-1185">Reference proteome</keyword>
<evidence type="ECO:0000256" key="1">
    <source>
        <dbReference type="SAM" id="Phobius"/>
    </source>
</evidence>
<dbReference type="STRING" id="1193682.BJP25_18490"/>
<keyword evidence="1" id="KW-1133">Transmembrane helix</keyword>
<evidence type="ECO:0000313" key="3">
    <source>
        <dbReference type="Proteomes" id="UP000186040"/>
    </source>
</evidence>
<dbReference type="OrthoDB" id="8477132at2"/>
<comment type="caution">
    <text evidence="2">The sequence shown here is derived from an EMBL/GenBank/DDBJ whole genome shotgun (WGS) entry which is preliminary data.</text>
</comment>
<organism evidence="2 3">
    <name type="scientific">Actinokineospora bangkokensis</name>
    <dbReference type="NCBI Taxonomy" id="1193682"/>
    <lineage>
        <taxon>Bacteria</taxon>
        <taxon>Bacillati</taxon>
        <taxon>Actinomycetota</taxon>
        <taxon>Actinomycetes</taxon>
        <taxon>Pseudonocardiales</taxon>
        <taxon>Pseudonocardiaceae</taxon>
        <taxon>Actinokineospora</taxon>
    </lineage>
</organism>
<feature type="transmembrane region" description="Helical" evidence="1">
    <location>
        <begin position="179"/>
        <end position="201"/>
    </location>
</feature>
<accession>A0A1Q9LLS9</accession>
<sequence length="348" mass="36863">MSQRVQVAVVADPGLAADVVTGIADGLVDRLRAEVDDEVDWQVEVVSDRFAADARGTVRDAEAVVRGRLGDEDAGDLWVCLTDLPRRDRGAAVVGETDQDSRIGVASLPALGAHDLAARVSAALTTLVAELRGAEAPPLPSTRRVEDPARAGVKYLSRGPRGRLRLVAGMVRANRPWRLALDLTGVLVAAVGTGSYCLLIATVWQLGSRLSPLRLAVATALSVVGLVGWLILSHRLWERPSERVHPQQARLYNAVTVLTLAFGVLTLYSALFLLVFSAELLVLNPSVFQAQVGHPPSTGDRVGVAWFASSVATVAGALGSKLESDESVRAAAYGNRQRGHPEPGTESG</sequence>
<proteinExistence type="predicted"/>
<evidence type="ECO:0000313" key="2">
    <source>
        <dbReference type="EMBL" id="OLR92959.1"/>
    </source>
</evidence>
<name>A0A1Q9LLS9_9PSEU</name>
<keyword evidence="1" id="KW-0812">Transmembrane</keyword>